<keyword evidence="3" id="KW-1185">Reference proteome</keyword>
<evidence type="ECO:0000313" key="3">
    <source>
        <dbReference type="Proteomes" id="UP000693970"/>
    </source>
</evidence>
<feature type="compositionally biased region" description="Polar residues" evidence="1">
    <location>
        <begin position="172"/>
        <end position="188"/>
    </location>
</feature>
<reference evidence="2" key="2">
    <citation type="submission" date="2021-04" db="EMBL/GenBank/DDBJ databases">
        <authorList>
            <person name="Podell S."/>
        </authorList>
    </citation>
    <scope>NUCLEOTIDE SEQUENCE</scope>
    <source>
        <strain evidence="2">Hildebrandi</strain>
    </source>
</reference>
<accession>A0A9K3KWQ6</accession>
<protein>
    <submittedName>
        <fullName evidence="2">Uncharacterized protein</fullName>
    </submittedName>
</protein>
<evidence type="ECO:0000256" key="1">
    <source>
        <dbReference type="SAM" id="MobiDB-lite"/>
    </source>
</evidence>
<proteinExistence type="predicted"/>
<feature type="region of interest" description="Disordered" evidence="1">
    <location>
        <begin position="172"/>
        <end position="203"/>
    </location>
</feature>
<gene>
    <name evidence="2" type="ORF">IV203_010692</name>
</gene>
<dbReference type="Proteomes" id="UP000693970">
    <property type="component" value="Unassembled WGS sequence"/>
</dbReference>
<comment type="caution">
    <text evidence="2">The sequence shown here is derived from an EMBL/GenBank/DDBJ whole genome shotgun (WGS) entry which is preliminary data.</text>
</comment>
<organism evidence="2 3">
    <name type="scientific">Nitzschia inconspicua</name>
    <dbReference type="NCBI Taxonomy" id="303405"/>
    <lineage>
        <taxon>Eukaryota</taxon>
        <taxon>Sar</taxon>
        <taxon>Stramenopiles</taxon>
        <taxon>Ochrophyta</taxon>
        <taxon>Bacillariophyta</taxon>
        <taxon>Bacillariophyceae</taxon>
        <taxon>Bacillariophycidae</taxon>
        <taxon>Bacillariales</taxon>
        <taxon>Bacillariaceae</taxon>
        <taxon>Nitzschia</taxon>
    </lineage>
</organism>
<name>A0A9K3KWQ6_9STRA</name>
<dbReference type="AlphaFoldDB" id="A0A9K3KWQ6"/>
<reference evidence="2" key="1">
    <citation type="journal article" date="2021" name="Sci. Rep.">
        <title>Diploid genomic architecture of Nitzschia inconspicua, an elite biomass production diatom.</title>
        <authorList>
            <person name="Oliver A."/>
            <person name="Podell S."/>
            <person name="Pinowska A."/>
            <person name="Traller J.C."/>
            <person name="Smith S.R."/>
            <person name="McClure R."/>
            <person name="Beliaev A."/>
            <person name="Bohutskyi P."/>
            <person name="Hill E.A."/>
            <person name="Rabines A."/>
            <person name="Zheng H."/>
            <person name="Allen L.Z."/>
            <person name="Kuo A."/>
            <person name="Grigoriev I.V."/>
            <person name="Allen A.E."/>
            <person name="Hazlebeck D."/>
            <person name="Allen E.E."/>
        </authorList>
    </citation>
    <scope>NUCLEOTIDE SEQUENCE</scope>
    <source>
        <strain evidence="2">Hildebrandi</strain>
    </source>
</reference>
<evidence type="ECO:0000313" key="2">
    <source>
        <dbReference type="EMBL" id="KAG7351332.1"/>
    </source>
</evidence>
<sequence length="203" mass="23359">MINNTPNTSSTETAQRVLRKTTKSVSFLSTVKVSPCLHINDYTKQEKKLCWFSSEEMSNIKNDIRESIHLLCENTFVSEEEEDICIRGLEVFLPQESAARRERRQDAIQAVLEEQQAQWDNNECFDADLIAEAYQHFTTLSSIIARKNALKDEEFVQELRAKRSRSFLRNSISRKTSRSGSLTDSQQGSKRRLITQGTTMCIQ</sequence>
<dbReference type="OrthoDB" id="47383at2759"/>
<dbReference type="EMBL" id="JAGRRH010000018">
    <property type="protein sequence ID" value="KAG7351332.1"/>
    <property type="molecule type" value="Genomic_DNA"/>
</dbReference>